<evidence type="ECO:0000313" key="1">
    <source>
        <dbReference type="EMBL" id="GKT39834.1"/>
    </source>
</evidence>
<dbReference type="Proteomes" id="UP001055115">
    <property type="component" value="Unassembled WGS sequence"/>
</dbReference>
<dbReference type="EMBL" id="BQXU01000001">
    <property type="protein sequence ID" value="GKT39834.1"/>
    <property type="molecule type" value="Genomic_DNA"/>
</dbReference>
<comment type="caution">
    <text evidence="1">The sequence shown here is derived from an EMBL/GenBank/DDBJ whole genome shotgun (WGS) entry which is preliminary data.</text>
</comment>
<dbReference type="InterPro" id="IPR023213">
    <property type="entry name" value="CAT-like_dom_sf"/>
</dbReference>
<accession>A0AA37L3G4</accession>
<dbReference type="Gene3D" id="3.30.559.10">
    <property type="entry name" value="Chloramphenicol acetyltransferase-like domain"/>
    <property type="match status" value="1"/>
</dbReference>
<gene>
    <name evidence="1" type="ORF">ColSpa_00015</name>
</gene>
<evidence type="ECO:0000313" key="2">
    <source>
        <dbReference type="Proteomes" id="UP001055115"/>
    </source>
</evidence>
<sequence length="192" mass="21285">MSVTAVTELKTFQSKSTEHLRGAQDLGGRLDKEIVWIIHVTVTQNSERSSSKEKYTIIRRSLTVAEIISEAPLSNLASYSRQMTNGVTGEMLASARQMLAPIRNKGDLSIRVNSFPPISLVLTDWRDADVCTADFGFAKPTTFRHLFDTVTEGMTIVYPTHNGPAGSDEGIGLQVTFEKEPLQQLVDDPEWN</sequence>
<reference evidence="1 2" key="1">
    <citation type="submission" date="2022-03" db="EMBL/GenBank/DDBJ databases">
        <title>Genome data of Colletotrichum spp.</title>
        <authorList>
            <person name="Utami Y.D."/>
            <person name="Hiruma K."/>
        </authorList>
    </citation>
    <scope>NUCLEOTIDE SEQUENCE [LARGE SCALE GENOMIC DNA]</scope>
    <source>
        <strain evidence="1 2">MAFF 239500</strain>
    </source>
</reference>
<organism evidence="1 2">
    <name type="scientific">Colletotrichum spaethianum</name>
    <dbReference type="NCBI Taxonomy" id="700344"/>
    <lineage>
        <taxon>Eukaryota</taxon>
        <taxon>Fungi</taxon>
        <taxon>Dikarya</taxon>
        <taxon>Ascomycota</taxon>
        <taxon>Pezizomycotina</taxon>
        <taxon>Sordariomycetes</taxon>
        <taxon>Hypocreomycetidae</taxon>
        <taxon>Glomerellales</taxon>
        <taxon>Glomerellaceae</taxon>
        <taxon>Colletotrichum</taxon>
        <taxon>Colletotrichum spaethianum species complex</taxon>
    </lineage>
</organism>
<name>A0AA37L3G4_9PEZI</name>
<dbReference type="GeneID" id="73320817"/>
<dbReference type="AlphaFoldDB" id="A0AA37L3G4"/>
<proteinExistence type="predicted"/>
<dbReference type="RefSeq" id="XP_049122184.1">
    <property type="nucleotide sequence ID" value="XM_049266227.1"/>
</dbReference>
<keyword evidence="2" id="KW-1185">Reference proteome</keyword>
<protein>
    <submittedName>
        <fullName evidence="1">Uncharacterized protein</fullName>
    </submittedName>
</protein>